<dbReference type="CDD" id="cd00077">
    <property type="entry name" value="HDc"/>
    <property type="match status" value="1"/>
</dbReference>
<proteinExistence type="inferred from homology"/>
<dbReference type="HAMAP" id="MF_00335">
    <property type="entry name" value="RNase_Y"/>
    <property type="match status" value="1"/>
</dbReference>
<keyword evidence="3 5" id="KW-0378">Hydrolase</keyword>
<dbReference type="InterPro" id="IPR022711">
    <property type="entry name" value="RNase_Y_N"/>
</dbReference>
<dbReference type="Gene3D" id="1.10.3210.10">
    <property type="entry name" value="Hypothetical protein af1432"/>
    <property type="match status" value="1"/>
</dbReference>
<dbReference type="NCBIfam" id="TIGR00277">
    <property type="entry name" value="HDIG"/>
    <property type="match status" value="1"/>
</dbReference>
<dbReference type="GO" id="GO:0016787">
    <property type="term" value="F:hydrolase activity"/>
    <property type="evidence" value="ECO:0007669"/>
    <property type="project" value="UniProtKB-KW"/>
</dbReference>
<dbReference type="AlphaFoldDB" id="A0A0K2SKX7"/>
<keyword evidence="2 5" id="KW-0255">Endonuclease</keyword>
<dbReference type="FunFam" id="1.10.3210.10:FF:000022">
    <property type="entry name" value="Ribonuclease Y"/>
    <property type="match status" value="1"/>
</dbReference>
<dbReference type="PANTHER" id="PTHR12826">
    <property type="entry name" value="RIBONUCLEASE Y"/>
    <property type="match status" value="1"/>
</dbReference>
<dbReference type="PATRIC" id="fig|1555112.3.peg.1835"/>
<dbReference type="PROSITE" id="PS51831">
    <property type="entry name" value="HD"/>
    <property type="match status" value="1"/>
</dbReference>
<dbReference type="GO" id="GO:0003723">
    <property type="term" value="F:RNA binding"/>
    <property type="evidence" value="ECO:0007669"/>
    <property type="project" value="UniProtKB-UniRule"/>
</dbReference>
<sequence length="503" mass="56616">MAVASLALMAGYAGRRYFVEGRIARAESAAAEIMRAAEREADSRRREALLELRNELQERRQSAEHELRERRRELQAIEGRLLQREQSLDRRQGDLSQREERLQAARSRVEEIHREIEGVLEEQRKELERIAGLTREEARRQLFEQVERDSQHELAVRLNQLEAQARQEADRRARSIIALSIERLASEYVSESTVSVVPLPSDDMKGRIIGREGRNIRTLETLTGVDLIVDDTPEAVIVSSFDPVRREVARIALERLVADGRIHPARIEEQVGKAWQALDAVIQEAGERAAFEVGVSGLAPELVGILGRLRFRTSYGQNVLQHSIEVAHLAGMMAAELKANAEVARRAGLLHDVGKAVDHEMDGTHVQIGMELLRRYHESPEVIHAMACHHGDYEPQTLEASIVTAADALSAARPGARRESLDQYIRRLENLEALADSFDGVEKAYAIQAGREIRIMVRPDAVDDLAAARLARELARRIETELHYPGQIKVTVIRETRAVAVAR</sequence>
<dbReference type="Pfam" id="PF01966">
    <property type="entry name" value="HD"/>
    <property type="match status" value="1"/>
</dbReference>
<keyword evidence="4 5" id="KW-0694">RNA-binding</keyword>
<feature type="coiled-coil region" evidence="7">
    <location>
        <begin position="39"/>
        <end position="122"/>
    </location>
</feature>
<dbReference type="Proteomes" id="UP000065807">
    <property type="component" value="Chromosome"/>
</dbReference>
<dbReference type="GO" id="GO:0004521">
    <property type="term" value="F:RNA endonuclease activity"/>
    <property type="evidence" value="ECO:0007669"/>
    <property type="project" value="UniProtKB-UniRule"/>
</dbReference>
<organism evidence="9 10">
    <name type="scientific">Limnochorda pilosa</name>
    <dbReference type="NCBI Taxonomy" id="1555112"/>
    <lineage>
        <taxon>Bacteria</taxon>
        <taxon>Bacillati</taxon>
        <taxon>Bacillota</taxon>
        <taxon>Limnochordia</taxon>
        <taxon>Limnochordales</taxon>
        <taxon>Limnochordaceae</taxon>
        <taxon>Limnochorda</taxon>
    </lineage>
</organism>
<comment type="similarity">
    <text evidence="5">Belongs to the RNase Y family.</text>
</comment>
<comment type="function">
    <text evidence="5">Endoribonuclease that initiates mRNA decay.</text>
</comment>
<evidence type="ECO:0000256" key="4">
    <source>
        <dbReference type="ARBA" id="ARBA00022884"/>
    </source>
</evidence>
<dbReference type="NCBIfam" id="TIGR03319">
    <property type="entry name" value="RNase_Y"/>
    <property type="match status" value="1"/>
</dbReference>
<dbReference type="SUPFAM" id="SSF109604">
    <property type="entry name" value="HD-domain/PDEase-like"/>
    <property type="match status" value="1"/>
</dbReference>
<dbReference type="EMBL" id="AP014924">
    <property type="protein sequence ID" value="BAS27647.1"/>
    <property type="molecule type" value="Genomic_DNA"/>
</dbReference>
<feature type="domain" description="HD" evidence="8">
    <location>
        <begin position="319"/>
        <end position="412"/>
    </location>
</feature>
<reference evidence="10" key="1">
    <citation type="submission" date="2015-07" db="EMBL/GenBank/DDBJ databases">
        <title>Complete genome sequence and phylogenetic analysis of Limnochorda pilosa.</title>
        <authorList>
            <person name="Watanabe M."/>
            <person name="Kojima H."/>
            <person name="Fukui M."/>
        </authorList>
    </citation>
    <scope>NUCLEOTIDE SEQUENCE [LARGE SCALE GENOMIC DNA]</scope>
    <source>
        <strain evidence="10">HC45</strain>
    </source>
</reference>
<evidence type="ECO:0000256" key="5">
    <source>
        <dbReference type="HAMAP-Rule" id="MF_00335"/>
    </source>
</evidence>
<dbReference type="RefSeq" id="WP_407936392.1">
    <property type="nucleotide sequence ID" value="NZ_AP014924.1"/>
</dbReference>
<keyword evidence="7" id="KW-0175">Coiled coil</keyword>
<evidence type="ECO:0000256" key="6">
    <source>
        <dbReference type="NCBIfam" id="TIGR03319"/>
    </source>
</evidence>
<evidence type="ECO:0000256" key="3">
    <source>
        <dbReference type="ARBA" id="ARBA00022801"/>
    </source>
</evidence>
<name>A0A0K2SKX7_LIMPI</name>
<dbReference type="CDD" id="cd22431">
    <property type="entry name" value="KH-I_RNaseY"/>
    <property type="match status" value="1"/>
</dbReference>
<dbReference type="SUPFAM" id="SSF54791">
    <property type="entry name" value="Eukaryotic type KH-domain (KH-domain type I)"/>
    <property type="match status" value="1"/>
</dbReference>
<keyword evidence="10" id="KW-1185">Reference proteome</keyword>
<gene>
    <name evidence="5" type="primary">rny</name>
    <name evidence="9" type="ORF">LIP_1803</name>
</gene>
<dbReference type="InterPro" id="IPR003607">
    <property type="entry name" value="HD/PDEase_dom"/>
</dbReference>
<dbReference type="InterPro" id="IPR004088">
    <property type="entry name" value="KH_dom_type_1"/>
</dbReference>
<dbReference type="InterPro" id="IPR004087">
    <property type="entry name" value="KH_dom"/>
</dbReference>
<dbReference type="Pfam" id="PF12072">
    <property type="entry name" value="RNase_Y_N"/>
    <property type="match status" value="1"/>
</dbReference>
<dbReference type="PANTHER" id="PTHR12826:SF15">
    <property type="entry name" value="RIBONUCLEASE Y"/>
    <property type="match status" value="1"/>
</dbReference>
<evidence type="ECO:0000256" key="2">
    <source>
        <dbReference type="ARBA" id="ARBA00022759"/>
    </source>
</evidence>
<evidence type="ECO:0000313" key="9">
    <source>
        <dbReference type="EMBL" id="BAS27647.1"/>
    </source>
</evidence>
<protein>
    <recommendedName>
        <fullName evidence="5 6">Ribonuclease Y</fullName>
        <shortName evidence="5">RNase Y</shortName>
        <ecNumber evidence="5 6">3.1.-.-</ecNumber>
    </recommendedName>
</protein>
<evidence type="ECO:0000313" key="10">
    <source>
        <dbReference type="Proteomes" id="UP000065807"/>
    </source>
</evidence>
<accession>A0A0K2SKX7</accession>
<dbReference type="EC" id="3.1.-.-" evidence="5 6"/>
<dbReference type="STRING" id="1555112.LIP_1803"/>
<evidence type="ECO:0000256" key="7">
    <source>
        <dbReference type="SAM" id="Coils"/>
    </source>
</evidence>
<dbReference type="PROSITE" id="PS50084">
    <property type="entry name" value="KH_TYPE_1"/>
    <property type="match status" value="1"/>
</dbReference>
<dbReference type="Gene3D" id="3.30.1370.10">
    <property type="entry name" value="K Homology domain, type 1"/>
    <property type="match status" value="1"/>
</dbReference>
<dbReference type="InterPro" id="IPR036612">
    <property type="entry name" value="KH_dom_type_1_sf"/>
</dbReference>
<reference evidence="10" key="2">
    <citation type="journal article" date="2016" name="Int. J. Syst. Evol. Microbiol.">
        <title>Complete genome sequence and cell structure of Limnochorda pilosa, a Gram-negative spore-former within the phylum Firmicutes.</title>
        <authorList>
            <person name="Watanabe M."/>
            <person name="Kojima H."/>
            <person name="Fukui M."/>
        </authorList>
    </citation>
    <scope>NUCLEOTIDE SEQUENCE [LARGE SCALE GENOMIC DNA]</scope>
    <source>
        <strain evidence="10">HC45</strain>
    </source>
</reference>
<dbReference type="InterPro" id="IPR006675">
    <property type="entry name" value="HDIG_dom"/>
</dbReference>
<dbReference type="GO" id="GO:0006402">
    <property type="term" value="P:mRNA catabolic process"/>
    <property type="evidence" value="ECO:0007669"/>
    <property type="project" value="UniProtKB-UniRule"/>
</dbReference>
<dbReference type="InterPro" id="IPR006674">
    <property type="entry name" value="HD_domain"/>
</dbReference>
<dbReference type="Pfam" id="PF00013">
    <property type="entry name" value="KH_1"/>
    <property type="match status" value="1"/>
</dbReference>
<evidence type="ECO:0000256" key="1">
    <source>
        <dbReference type="ARBA" id="ARBA00022722"/>
    </source>
</evidence>
<evidence type="ECO:0000259" key="8">
    <source>
        <dbReference type="PROSITE" id="PS51831"/>
    </source>
</evidence>
<dbReference type="GO" id="GO:0005886">
    <property type="term" value="C:plasma membrane"/>
    <property type="evidence" value="ECO:0007669"/>
    <property type="project" value="UniProtKB-UniRule"/>
</dbReference>
<dbReference type="SMART" id="SM00322">
    <property type="entry name" value="KH"/>
    <property type="match status" value="1"/>
</dbReference>
<keyword evidence="1 5" id="KW-0540">Nuclease</keyword>
<dbReference type="InterPro" id="IPR017705">
    <property type="entry name" value="Ribonuclease_Y"/>
</dbReference>
<dbReference type="SMART" id="SM00471">
    <property type="entry name" value="HDc"/>
    <property type="match status" value="1"/>
</dbReference>
<dbReference type="KEGG" id="lpil:LIP_1803"/>